<evidence type="ECO:0000313" key="5">
    <source>
        <dbReference type="Proteomes" id="UP000035681"/>
    </source>
</evidence>
<organism evidence="5 6">
    <name type="scientific">Strongyloides stercoralis</name>
    <name type="common">Threadworm</name>
    <dbReference type="NCBI Taxonomy" id="6248"/>
    <lineage>
        <taxon>Eukaryota</taxon>
        <taxon>Metazoa</taxon>
        <taxon>Ecdysozoa</taxon>
        <taxon>Nematoda</taxon>
        <taxon>Chromadorea</taxon>
        <taxon>Rhabditida</taxon>
        <taxon>Tylenchina</taxon>
        <taxon>Panagrolaimomorpha</taxon>
        <taxon>Strongyloidoidea</taxon>
        <taxon>Strongyloididae</taxon>
        <taxon>Strongyloides</taxon>
    </lineage>
</organism>
<evidence type="ECO:0000313" key="6">
    <source>
        <dbReference type="WBParaSite" id="TCONS_00004062.p1"/>
    </source>
</evidence>
<dbReference type="InterPro" id="IPR008160">
    <property type="entry name" value="Collagen"/>
</dbReference>
<keyword evidence="3" id="KW-0812">Transmembrane</keyword>
<feature type="compositionally biased region" description="Low complexity" evidence="2">
    <location>
        <begin position="418"/>
        <end position="430"/>
    </location>
</feature>
<feature type="domain" description="Nematode cuticle collagen N-terminal" evidence="4">
    <location>
        <begin position="266"/>
        <end position="318"/>
    </location>
</feature>
<proteinExistence type="predicted"/>
<dbReference type="PANTHER" id="PTHR24637">
    <property type="entry name" value="COLLAGEN"/>
    <property type="match status" value="1"/>
</dbReference>
<keyword evidence="3" id="KW-0472">Membrane</keyword>
<dbReference type="Pfam" id="PF01391">
    <property type="entry name" value="Collagen"/>
    <property type="match status" value="2"/>
</dbReference>
<dbReference type="WBParaSite" id="TCONS_00004062.p1">
    <property type="protein sequence ID" value="TCONS_00004062.p1"/>
    <property type="gene ID" value="XLOC_000987"/>
</dbReference>
<feature type="transmembrane region" description="Helical" evidence="3">
    <location>
        <begin position="267"/>
        <end position="290"/>
    </location>
</feature>
<keyword evidence="5" id="KW-1185">Reference proteome</keyword>
<feature type="compositionally biased region" description="Pro residues" evidence="2">
    <location>
        <begin position="542"/>
        <end position="551"/>
    </location>
</feature>
<dbReference type="Proteomes" id="UP000035681">
    <property type="component" value="Unplaced"/>
</dbReference>
<protein>
    <submittedName>
        <fullName evidence="6">Col_cuticle_N domain-containing protein</fullName>
    </submittedName>
</protein>
<evidence type="ECO:0000256" key="1">
    <source>
        <dbReference type="ARBA" id="ARBA00022737"/>
    </source>
</evidence>
<dbReference type="AlphaFoldDB" id="A0AAF5D185"/>
<evidence type="ECO:0000259" key="4">
    <source>
        <dbReference type="SMART" id="SM01088"/>
    </source>
</evidence>
<keyword evidence="3" id="KW-1133">Transmembrane helix</keyword>
<dbReference type="Pfam" id="PF12352">
    <property type="entry name" value="V-SNARE_C"/>
    <property type="match status" value="1"/>
</dbReference>
<name>A0AAF5D185_STRER</name>
<dbReference type="GO" id="GO:0042302">
    <property type="term" value="F:structural constituent of cuticle"/>
    <property type="evidence" value="ECO:0007669"/>
    <property type="project" value="InterPro"/>
</dbReference>
<accession>A0AAF5D185</accession>
<sequence>YCLRKPVFNKINKKQWPTVGMDCRARIYENEIDSKLMTFNKITASGSSFGSQTMSLTNKKDNFTLICNEIEQLIQNLTTVNDEMDVLVSKDVSLTNNAAITHTLRRHHDILRDYYTEFNRSKNNIESQLMREDLVGGSCTIQIEESNLNNRVNGRNTELYMRENDRINSCDRLMDEQLSLAMSVKENLYGQKSILINAKRSLKQMTQKYPMINNVLQKIKNKKRKDKLILAGVIIVDCYQLSIDGAHMEDKQIYIQREREADSLRSFAFAAVAISTVAVLISIFSVPMLYNHMQQMQTVMQNEVDFCRSRSGNIWKEVTRTQVLSKVTGGRFARQAGYGTSEGVEGSISAQPAGGCCGCGVSPQGPPGAPGPDGQDGQDGAPGLPGKDGPDGPAATPAPAFDFCFDCPAGPPGPAGNPGPKGAPGNAGAPGSDGTPGHPGTDGAQGPPGPAGSDGAPGNAGAPGAPGIVEEVEGPEGPAGPAGAPGAPGADGQPGAPGEAGQPGPQGPPGDAGADGAPGAPGANGEPGPQGPQGDKGSCNHCPPPRTAPGY</sequence>
<evidence type="ECO:0000256" key="2">
    <source>
        <dbReference type="SAM" id="MobiDB-lite"/>
    </source>
</evidence>
<reference evidence="6" key="1">
    <citation type="submission" date="2024-02" db="UniProtKB">
        <authorList>
            <consortium name="WormBaseParasite"/>
        </authorList>
    </citation>
    <scope>IDENTIFICATION</scope>
</reference>
<feature type="compositionally biased region" description="Low complexity" evidence="2">
    <location>
        <begin position="372"/>
        <end position="408"/>
    </location>
</feature>
<dbReference type="Pfam" id="PF01484">
    <property type="entry name" value="Col_cuticle_N"/>
    <property type="match status" value="1"/>
</dbReference>
<evidence type="ECO:0000256" key="3">
    <source>
        <dbReference type="SAM" id="Phobius"/>
    </source>
</evidence>
<feature type="region of interest" description="Disordered" evidence="2">
    <location>
        <begin position="364"/>
        <end position="551"/>
    </location>
</feature>
<dbReference type="PANTHER" id="PTHR24637:SF310">
    <property type="entry name" value="NEMATODE CUTICLE COLLAGEN N-TERMINAL DOMAIN-CONTAINING PROTEIN"/>
    <property type="match status" value="1"/>
</dbReference>
<dbReference type="SMART" id="SM01088">
    <property type="entry name" value="Col_cuticle_N"/>
    <property type="match status" value="1"/>
</dbReference>
<dbReference type="InterPro" id="IPR002486">
    <property type="entry name" value="Col_cuticle_N"/>
</dbReference>
<keyword evidence="1" id="KW-0677">Repeat</keyword>
<feature type="compositionally biased region" description="Low complexity" evidence="2">
    <location>
        <begin position="439"/>
        <end position="535"/>
    </location>
</feature>